<dbReference type="Pfam" id="PF03184">
    <property type="entry name" value="DDE_1"/>
    <property type="match status" value="1"/>
</dbReference>
<dbReference type="GO" id="GO:0003677">
    <property type="term" value="F:DNA binding"/>
    <property type="evidence" value="ECO:0007669"/>
    <property type="project" value="TreeGrafter"/>
</dbReference>
<feature type="transmembrane region" description="Helical" evidence="1">
    <location>
        <begin position="50"/>
        <end position="70"/>
    </location>
</feature>
<evidence type="ECO:0000313" key="3">
    <source>
        <dbReference type="EMBL" id="KAJ8942263.1"/>
    </source>
</evidence>
<evidence type="ECO:0000256" key="1">
    <source>
        <dbReference type="SAM" id="Phobius"/>
    </source>
</evidence>
<keyword evidence="1" id="KW-1133">Transmembrane helix</keyword>
<keyword evidence="1" id="KW-0812">Transmembrane</keyword>
<keyword evidence="1" id="KW-0472">Membrane</keyword>
<sequence>MLKRNWEISENTGVKTLCQLYQGKYEKAVDAVREGCLKGRLRLNSTCLGYHFYGGLVEIILSLLGIRPSLVRLKKKQLQRLLVSLQSGDFLLNRVDVRDNCIQHKTVQVFDVKRINLYNYDETNVTDDDRPRDTKRVERVQEHSRASISIMVCGNANGDLLPPMVVYKALNIYENWTQSGPVGTKYASSASVWFDMNIFEMWFFSILLPHVEATREAGDTVVLLGDNLATNATHLIQPLDVAVFAPMKKWREILDKWRRESRYPGCIPKEQFPVLLGRLWSGISDSVSQNLVSGFRATGLHPPNPTEVLKRIPDGLDDAGEVVERNIDASLRELLQEHRGSGESRNENEERK</sequence>
<dbReference type="PANTHER" id="PTHR19303:SF74">
    <property type="entry name" value="POGO TRANSPOSABLE ELEMENT WITH KRAB DOMAIN"/>
    <property type="match status" value="1"/>
</dbReference>
<reference evidence="3" key="1">
    <citation type="journal article" date="2023" name="Insect Mol. Biol.">
        <title>Genome sequencing provides insights into the evolution of gene families encoding plant cell wall-degrading enzymes in longhorned beetles.</title>
        <authorList>
            <person name="Shin N.R."/>
            <person name="Okamura Y."/>
            <person name="Kirsch R."/>
            <person name="Pauchet Y."/>
        </authorList>
    </citation>
    <scope>NUCLEOTIDE SEQUENCE</scope>
    <source>
        <strain evidence="3">AMC_N1</strain>
    </source>
</reference>
<keyword evidence="4" id="KW-1185">Reference proteome</keyword>
<comment type="caution">
    <text evidence="3">The sequence shown here is derived from an EMBL/GenBank/DDBJ whole genome shotgun (WGS) entry which is preliminary data.</text>
</comment>
<dbReference type="GO" id="GO:0005634">
    <property type="term" value="C:nucleus"/>
    <property type="evidence" value="ECO:0007669"/>
    <property type="project" value="TreeGrafter"/>
</dbReference>
<proteinExistence type="predicted"/>
<protein>
    <recommendedName>
        <fullName evidence="2">DDE-1 domain-containing protein</fullName>
    </recommendedName>
</protein>
<name>A0AAV8XUN5_9CUCU</name>
<feature type="domain" description="DDE-1" evidence="2">
    <location>
        <begin position="147"/>
        <end position="229"/>
    </location>
</feature>
<dbReference type="Proteomes" id="UP001162162">
    <property type="component" value="Unassembled WGS sequence"/>
</dbReference>
<dbReference type="InterPro" id="IPR050863">
    <property type="entry name" value="CenT-Element_Derived"/>
</dbReference>
<dbReference type="EMBL" id="JAPWTK010000335">
    <property type="protein sequence ID" value="KAJ8942263.1"/>
    <property type="molecule type" value="Genomic_DNA"/>
</dbReference>
<gene>
    <name evidence="3" type="ORF">NQ318_008007</name>
</gene>
<dbReference type="AlphaFoldDB" id="A0AAV8XUN5"/>
<dbReference type="InterPro" id="IPR004875">
    <property type="entry name" value="DDE_SF_endonuclease_dom"/>
</dbReference>
<evidence type="ECO:0000259" key="2">
    <source>
        <dbReference type="Pfam" id="PF03184"/>
    </source>
</evidence>
<accession>A0AAV8XUN5</accession>
<dbReference type="PANTHER" id="PTHR19303">
    <property type="entry name" value="TRANSPOSON"/>
    <property type="match status" value="1"/>
</dbReference>
<organism evidence="3 4">
    <name type="scientific">Aromia moschata</name>
    <dbReference type="NCBI Taxonomy" id="1265417"/>
    <lineage>
        <taxon>Eukaryota</taxon>
        <taxon>Metazoa</taxon>
        <taxon>Ecdysozoa</taxon>
        <taxon>Arthropoda</taxon>
        <taxon>Hexapoda</taxon>
        <taxon>Insecta</taxon>
        <taxon>Pterygota</taxon>
        <taxon>Neoptera</taxon>
        <taxon>Endopterygota</taxon>
        <taxon>Coleoptera</taxon>
        <taxon>Polyphaga</taxon>
        <taxon>Cucujiformia</taxon>
        <taxon>Chrysomeloidea</taxon>
        <taxon>Cerambycidae</taxon>
        <taxon>Cerambycinae</taxon>
        <taxon>Callichromatini</taxon>
        <taxon>Aromia</taxon>
    </lineage>
</organism>
<evidence type="ECO:0000313" key="4">
    <source>
        <dbReference type="Proteomes" id="UP001162162"/>
    </source>
</evidence>